<comment type="caution">
    <text evidence="2">The sequence shown here is derived from an EMBL/GenBank/DDBJ whole genome shotgun (WGS) entry which is preliminary data.</text>
</comment>
<evidence type="ECO:0000313" key="2">
    <source>
        <dbReference type="EMBL" id="KAF2078673.1"/>
    </source>
</evidence>
<feature type="signal peptide" evidence="1">
    <location>
        <begin position="1"/>
        <end position="18"/>
    </location>
</feature>
<name>A0A8J4V617_9MYCE</name>
<dbReference type="AlphaFoldDB" id="A0A8J4V617"/>
<gene>
    <name evidence="2" type="ORF">CYY_000044</name>
</gene>
<keyword evidence="1" id="KW-0732">Signal</keyword>
<dbReference type="Proteomes" id="UP000695562">
    <property type="component" value="Unassembled WGS sequence"/>
</dbReference>
<feature type="chain" id="PRO_5035184408" evidence="1">
    <location>
        <begin position="19"/>
        <end position="316"/>
    </location>
</feature>
<sequence length="316" mass="35211">MKSLSLFLLVCTLSLVIAQGPNPPVTFINGYGNIGSSSILTIDLTMNFQFKKPLNPIPPYMYGNVGYFPFSNLLSVIYANSSSSISWAYLNYKNGYLAESETFEISTSYKESLINGVALFDQKTFYFLGTNDRNQVDLVTTSFGPSSSSQVSLPITLSSGPTQGALDNQGSNYFVVSIINKNQYECTWVNTTENQVIKTIKISPSSLAPDTKFQIYAYNKDLYIVQCDPKGQYVQIYRVDWSGNSVELVYHELVANPPDGLQISLTEKFVAIFTYSLDRYNPSNVAGSLIKLSSFSKYQQLNALPYPKNGDKLFIF</sequence>
<proteinExistence type="predicted"/>
<accession>A0A8J4V617</accession>
<protein>
    <submittedName>
        <fullName evidence="2">Uncharacterized protein</fullName>
    </submittedName>
</protein>
<dbReference type="SUPFAM" id="SSF82171">
    <property type="entry name" value="DPP6 N-terminal domain-like"/>
    <property type="match status" value="1"/>
</dbReference>
<evidence type="ECO:0000313" key="3">
    <source>
        <dbReference type="Proteomes" id="UP000695562"/>
    </source>
</evidence>
<keyword evidence="3" id="KW-1185">Reference proteome</keyword>
<evidence type="ECO:0000256" key="1">
    <source>
        <dbReference type="SAM" id="SignalP"/>
    </source>
</evidence>
<reference evidence="2" key="1">
    <citation type="submission" date="2020-01" db="EMBL/GenBank/DDBJ databases">
        <title>Development of genomics and gene disruption for Polysphondylium violaceum indicates a role for the polyketide synthase stlB in stalk morphogenesis.</title>
        <authorList>
            <person name="Narita B."/>
            <person name="Kawabe Y."/>
            <person name="Kin K."/>
            <person name="Saito T."/>
            <person name="Gibbs R."/>
            <person name="Kuspa A."/>
            <person name="Muzny D."/>
            <person name="Queller D."/>
            <person name="Richards S."/>
            <person name="Strassman J."/>
            <person name="Sucgang R."/>
            <person name="Worley K."/>
            <person name="Schaap P."/>
        </authorList>
    </citation>
    <scope>NUCLEOTIDE SEQUENCE</scope>
    <source>
        <strain evidence="2">QSvi11</strain>
    </source>
</reference>
<organism evidence="2 3">
    <name type="scientific">Polysphondylium violaceum</name>
    <dbReference type="NCBI Taxonomy" id="133409"/>
    <lineage>
        <taxon>Eukaryota</taxon>
        <taxon>Amoebozoa</taxon>
        <taxon>Evosea</taxon>
        <taxon>Eumycetozoa</taxon>
        <taxon>Dictyostelia</taxon>
        <taxon>Dictyosteliales</taxon>
        <taxon>Dictyosteliaceae</taxon>
        <taxon>Polysphondylium</taxon>
    </lineage>
</organism>
<dbReference type="EMBL" id="AJWJ01000001">
    <property type="protein sequence ID" value="KAF2078673.1"/>
    <property type="molecule type" value="Genomic_DNA"/>
</dbReference>